<organism evidence="9 10">
    <name type="scientific">Phytohabitans aurantiacus</name>
    <dbReference type="NCBI Taxonomy" id="3016789"/>
    <lineage>
        <taxon>Bacteria</taxon>
        <taxon>Bacillati</taxon>
        <taxon>Actinomycetota</taxon>
        <taxon>Actinomycetes</taxon>
        <taxon>Micromonosporales</taxon>
        <taxon>Micromonosporaceae</taxon>
    </lineage>
</organism>
<keyword evidence="6" id="KW-0472">Membrane</keyword>
<evidence type="ECO:0000259" key="8">
    <source>
        <dbReference type="PROSITE" id="PS01159"/>
    </source>
</evidence>
<feature type="transmembrane region" description="Helical" evidence="6">
    <location>
        <begin position="1660"/>
        <end position="1693"/>
    </location>
</feature>
<dbReference type="Pfam" id="PF25023">
    <property type="entry name" value="TEN_YD-shell"/>
    <property type="match status" value="1"/>
</dbReference>
<dbReference type="EMBL" id="BSDI01000071">
    <property type="protein sequence ID" value="GLI02847.1"/>
    <property type="molecule type" value="Genomic_DNA"/>
</dbReference>
<keyword evidence="3" id="KW-0677">Repeat</keyword>
<dbReference type="NCBIfam" id="TIGR03696">
    <property type="entry name" value="Rhs_assc_core"/>
    <property type="match status" value="1"/>
</dbReference>
<keyword evidence="7" id="KW-0732">Signal</keyword>
<dbReference type="InterPro" id="IPR006530">
    <property type="entry name" value="YD"/>
</dbReference>
<feature type="domain" description="WW" evidence="8">
    <location>
        <begin position="233"/>
        <end position="258"/>
    </location>
</feature>
<dbReference type="Proteomes" id="UP001144280">
    <property type="component" value="Unassembled WGS sequence"/>
</dbReference>
<comment type="caution">
    <text evidence="9">The sequence shown here is derived from an EMBL/GenBank/DDBJ whole genome shotgun (WGS) entry which is preliminary data.</text>
</comment>
<feature type="compositionally biased region" description="Polar residues" evidence="5">
    <location>
        <begin position="45"/>
        <end position="74"/>
    </location>
</feature>
<feature type="compositionally biased region" description="Polar residues" evidence="5">
    <location>
        <begin position="84"/>
        <end position="98"/>
    </location>
</feature>
<protein>
    <submittedName>
        <fullName evidence="9">Type IV secretion protein Rhs</fullName>
    </submittedName>
</protein>
<accession>A0ABQ5RAB4</accession>
<evidence type="ECO:0000256" key="3">
    <source>
        <dbReference type="ARBA" id="ARBA00022737"/>
    </source>
</evidence>
<dbReference type="Pfam" id="PF05593">
    <property type="entry name" value="RHS_repeat"/>
    <property type="match status" value="1"/>
</dbReference>
<keyword evidence="10" id="KW-1185">Reference proteome</keyword>
<reference evidence="9" key="1">
    <citation type="submission" date="2022-12" db="EMBL/GenBank/DDBJ databases">
        <title>New Phytohabitans aurantiacus sp. RD004123 nov., an actinomycete isolated from soil.</title>
        <authorList>
            <person name="Triningsih D.W."/>
            <person name="Harunari E."/>
            <person name="Igarashi Y."/>
        </authorList>
    </citation>
    <scope>NUCLEOTIDE SEQUENCE</scope>
    <source>
        <strain evidence="9">RD004123</strain>
    </source>
</reference>
<keyword evidence="6" id="KW-0812">Transmembrane</keyword>
<evidence type="ECO:0000256" key="5">
    <source>
        <dbReference type="SAM" id="MobiDB-lite"/>
    </source>
</evidence>
<feature type="region of interest" description="Disordered" evidence="5">
    <location>
        <begin position="770"/>
        <end position="813"/>
    </location>
</feature>
<keyword evidence="2" id="KW-0964">Secreted</keyword>
<dbReference type="RefSeq" id="WP_281904610.1">
    <property type="nucleotide sequence ID" value="NZ_BSDI01000071.1"/>
</dbReference>
<dbReference type="InterPro" id="IPR056823">
    <property type="entry name" value="TEN-like_YD-shell"/>
</dbReference>
<dbReference type="InterPro" id="IPR050708">
    <property type="entry name" value="T6SS_VgrG/RHS"/>
</dbReference>
<evidence type="ECO:0000313" key="9">
    <source>
        <dbReference type="EMBL" id="GLI02847.1"/>
    </source>
</evidence>
<feature type="region of interest" description="Disordered" evidence="5">
    <location>
        <begin position="609"/>
        <end position="629"/>
    </location>
</feature>
<dbReference type="PANTHER" id="PTHR32305:SF17">
    <property type="entry name" value="TRNA NUCLEASE WAPA"/>
    <property type="match status" value="1"/>
</dbReference>
<evidence type="ECO:0000256" key="1">
    <source>
        <dbReference type="ARBA" id="ARBA00004613"/>
    </source>
</evidence>
<dbReference type="PANTHER" id="PTHR32305">
    <property type="match status" value="1"/>
</dbReference>
<dbReference type="Gene3D" id="2.180.10.10">
    <property type="entry name" value="RHS repeat-associated core"/>
    <property type="match status" value="2"/>
</dbReference>
<sequence>MKTLRRRIAAALTAVLAATLLTTVAVPDGALAAGGPSQPLPDTPSTPVTQQEMTARNQDQASRNALTGNQQPGSTPKKAGGGTPTATALSPSASWQVSPQTGDFTWSYPLRVPPAPGGLEPDLALSYASSAVDGRTSATNNQASWVGDGWDLSPGFVERAYGACAEDDMGGTTPPKVGDLCWRSDNATASYNGGGGELICCDGAGRWRARSDDGARIERLTGAGNGDDNGEYWKITTTDGTQFFYGSRPEAKSTWTVPVFGDDAGEPCHGAAFDSSHCVQAWRWNLDKVVDRNGNTIVYGYEPETNSYGMNLKDAAVSYVRGGTLRAIEYGLRDGHAASGRVEFTVADRCVPGSNCVATQPLNWPDVPWDEKCDTATCKDKHSPTFWSTKRLSKITTQVRRPAGFADVDSWTLDQQFPKTGDGEDPTLWLKGIVHTGHVGGAAAMPPLTFEGSLLPNRVFKIDGLSPLNRYRVTGVISETGGYLSVKYAGAECVAGGTMPADAHSNTLRCFPVRWAKDNQPERTDYFHKYVVESTVQSDRISANTQQVTAYEYVGGAAWHYDTSEFTKADKKTWDEFRGYATVRIRTGTVNDPAGPIGKTEQRFYRGMHGDKQPSGNRTVAVQPSEGPARVDEDWLRGLPLETITYDGDTDRVVGKSIQTPTWGEPTATRGDRKAYIVRTGATESWTALSGGGWRTTRTESTYDDRGLIEKVNDLGDKADGADDRCTRTWYARNTDRWLIAFPARVETVAAGCGETPSFPDDAISDVRTGYDGQQPGAAPTRGNITRGDELKARPASGPEYLTTTTSRYDPHGRAVEIADALGRVTTTSFTPEIGGPVTQSVMTNPLGHAVTRTLEPAWGLTVAEVDANRRRTETAYDPLGRTVEVWLPNRERASQGGNATFTYLIRGDRPSVVTTNRLNPNGRYTTTKELYDGLLRLRQTQAPAVGGGRLLTDTRYDSQGRAYKSTQPYFNDAALDDELWVASDVEVAGLTVTRFDGAGRAVAQIYQAGAQERWRTTTAYGGDRVHVTPPAGGTATTAISDAHGRAVEVRQYRGGAPSGAYDATTYTYTKAGQRASTKDPAGNEWRFHYNLRGHQVRVEDPDKGASTMTYDASGRPLTATDARGVTLDYTYDGLGRMRTVASGGTKLAEWTYDTATKGKGQLASSTRYVDGAAFTRTIASYTALYHAYETRVTIPESPRTQTLAGTYTTYSTLNDDGSPYLTTLPAIGDLPKETMHQEYGDLSNPLRLSGGLDQGGTVEYVTGTEYTRYGEVARVQLGETGKRVWLSYYYEDSTRRLSRSIVDAEVSQPMQSDVNYSYDPAGNILSVADTPKDLPHDVQCFRYDHLRRLTDAWTPASQCASAPDTATLAGAAPYRHSYTYDTVGNRLTETQHAAAGDTVRTYAYPAAGAHQLASVTTTGPSGPSGVRKDEFTYDAAGNTLTRPGQKLDWDAEGKLAAVTAGDKTSRFVYDADGERLLREDPASITAYFDGQELRLDKATGKLTGTRYYQHGGLTVAVRTGAGVTWQAGDHQETAQVAVDAASQQVTKRRQAPFGAPRGAPVPWVGDKGFVGGTTDASTGLTHLGARQYDPLLGRFVSVDPIMDTSDAQQMHGYTYSNNNPVTFADPTGMLFGWIKKAASAVANAVVNTVKEAINHPLDFIANVAVGVAIGALVAGACAVTVGVGCAVAGVIIGGAASGMVGASQNANRQGRAATPGELATGAGVGAAVGGVLHGAGAAIGKVVQKARGGSGSGSSAAAPAFATRTYAQNRGLEKAAAARDAEMDRWYNESGPNWPTEREKNRTFTAGIDPNNPDRIAVGISSGEHGCAECMVAEKLNLSTDQVLFTHAYGYRRTYPEKDGAKYGIDPREGGGVIDAWMKREIPICVKCQGRSTKEQYPRDVKFEPGGAWSQTYTTRDGRVCNRGGGLCAI</sequence>
<dbReference type="InterPro" id="IPR001202">
    <property type="entry name" value="WW_dom"/>
</dbReference>
<feature type="chain" id="PRO_5045239689" evidence="7">
    <location>
        <begin position="33"/>
        <end position="1931"/>
    </location>
</feature>
<evidence type="ECO:0000313" key="10">
    <source>
        <dbReference type="Proteomes" id="UP001144280"/>
    </source>
</evidence>
<evidence type="ECO:0000256" key="6">
    <source>
        <dbReference type="SAM" id="Phobius"/>
    </source>
</evidence>
<feature type="region of interest" description="Disordered" evidence="5">
    <location>
        <begin position="32"/>
        <end position="98"/>
    </location>
</feature>
<evidence type="ECO:0000256" key="2">
    <source>
        <dbReference type="ARBA" id="ARBA00022525"/>
    </source>
</evidence>
<gene>
    <name evidence="9" type="ORF">Pa4123_81250</name>
</gene>
<dbReference type="InterPro" id="IPR031325">
    <property type="entry name" value="RHS_repeat"/>
</dbReference>
<evidence type="ECO:0000256" key="7">
    <source>
        <dbReference type="SAM" id="SignalP"/>
    </source>
</evidence>
<dbReference type="PROSITE" id="PS01159">
    <property type="entry name" value="WW_DOMAIN_1"/>
    <property type="match status" value="1"/>
</dbReference>
<evidence type="ECO:0000256" key="4">
    <source>
        <dbReference type="ARBA" id="ARBA00023026"/>
    </source>
</evidence>
<dbReference type="NCBIfam" id="TIGR01643">
    <property type="entry name" value="YD_repeat_2x"/>
    <property type="match status" value="1"/>
</dbReference>
<keyword evidence="6" id="KW-1133">Transmembrane helix</keyword>
<keyword evidence="4" id="KW-0843">Virulence</keyword>
<dbReference type="InterPro" id="IPR022385">
    <property type="entry name" value="Rhs_assc_core"/>
</dbReference>
<dbReference type="InterPro" id="IPR003284">
    <property type="entry name" value="Sal_SpvB"/>
</dbReference>
<feature type="signal peptide" evidence="7">
    <location>
        <begin position="1"/>
        <end position="32"/>
    </location>
</feature>
<comment type="subcellular location">
    <subcellularLocation>
        <location evidence="1">Secreted</location>
    </subcellularLocation>
</comment>
<dbReference type="Pfam" id="PF03534">
    <property type="entry name" value="SpvB"/>
    <property type="match status" value="1"/>
</dbReference>
<proteinExistence type="predicted"/>
<name>A0ABQ5RAB4_9ACTN</name>